<name>A0A0A9CH36_ARUDO</name>
<dbReference type="GO" id="GO:0016592">
    <property type="term" value="C:mediator complex"/>
    <property type="evidence" value="ECO:0007669"/>
    <property type="project" value="InterPro"/>
</dbReference>
<keyword evidence="3" id="KW-0805">Transcription regulation</keyword>
<proteinExistence type="inferred from homology"/>
<evidence type="ECO:0000256" key="5">
    <source>
        <dbReference type="ARBA" id="ARBA00023242"/>
    </source>
</evidence>
<comment type="subcellular location">
    <subcellularLocation>
        <location evidence="1">Nucleus</location>
    </subcellularLocation>
</comment>
<accession>A0A0A9CH36</accession>
<feature type="compositionally biased region" description="Pro residues" evidence="6">
    <location>
        <begin position="38"/>
        <end position="52"/>
    </location>
</feature>
<feature type="compositionally biased region" description="Low complexity" evidence="6">
    <location>
        <begin position="120"/>
        <end position="132"/>
    </location>
</feature>
<dbReference type="GO" id="GO:0006357">
    <property type="term" value="P:regulation of transcription by RNA polymerase II"/>
    <property type="evidence" value="ECO:0007669"/>
    <property type="project" value="InterPro"/>
</dbReference>
<keyword evidence="4" id="KW-0804">Transcription</keyword>
<evidence type="ECO:0000256" key="6">
    <source>
        <dbReference type="SAM" id="MobiDB-lite"/>
    </source>
</evidence>
<feature type="region of interest" description="Disordered" evidence="6">
    <location>
        <begin position="118"/>
        <end position="140"/>
    </location>
</feature>
<evidence type="ECO:0000256" key="1">
    <source>
        <dbReference type="ARBA" id="ARBA00004123"/>
    </source>
</evidence>
<dbReference type="AlphaFoldDB" id="A0A0A9CH36"/>
<dbReference type="PANTHER" id="PTHR13208">
    <property type="entry name" value="MEDIATOR OF RNA POLYMERASE II TRANSCRIPTION SUBUNIT 4"/>
    <property type="match status" value="1"/>
</dbReference>
<organism evidence="7">
    <name type="scientific">Arundo donax</name>
    <name type="common">Giant reed</name>
    <name type="synonym">Donax arundinaceus</name>
    <dbReference type="NCBI Taxonomy" id="35708"/>
    <lineage>
        <taxon>Eukaryota</taxon>
        <taxon>Viridiplantae</taxon>
        <taxon>Streptophyta</taxon>
        <taxon>Embryophyta</taxon>
        <taxon>Tracheophyta</taxon>
        <taxon>Spermatophyta</taxon>
        <taxon>Magnoliopsida</taxon>
        <taxon>Liliopsida</taxon>
        <taxon>Poales</taxon>
        <taxon>Poaceae</taxon>
        <taxon>PACMAD clade</taxon>
        <taxon>Arundinoideae</taxon>
        <taxon>Arundineae</taxon>
        <taxon>Arundo</taxon>
    </lineage>
</organism>
<dbReference type="GO" id="GO:0003712">
    <property type="term" value="F:transcription coregulator activity"/>
    <property type="evidence" value="ECO:0007669"/>
    <property type="project" value="InterPro"/>
</dbReference>
<reference evidence="7" key="2">
    <citation type="journal article" date="2015" name="Data Brief">
        <title>Shoot transcriptome of the giant reed, Arundo donax.</title>
        <authorList>
            <person name="Barrero R.A."/>
            <person name="Guerrero F.D."/>
            <person name="Moolhuijzen P."/>
            <person name="Goolsby J.A."/>
            <person name="Tidwell J."/>
            <person name="Bellgard S.E."/>
            <person name="Bellgard M.I."/>
        </authorList>
    </citation>
    <scope>NUCLEOTIDE SEQUENCE</scope>
    <source>
        <tissue evidence="7">Shoot tissue taken approximately 20 cm above the soil surface</tissue>
    </source>
</reference>
<evidence type="ECO:0000256" key="2">
    <source>
        <dbReference type="ARBA" id="ARBA00009626"/>
    </source>
</evidence>
<dbReference type="PANTHER" id="PTHR13208:SF2">
    <property type="entry name" value="MEDIATOR OF RNA POLYMERASE II TRANSCRIPTION SUBUNIT 4"/>
    <property type="match status" value="1"/>
</dbReference>
<sequence length="140" mass="15030">MRLSKLYEFADLDVGVPKKPLQAKEGAAAEVEAAPLFEPTPPWEEPPQPPMLPITVPRVMPKPPPGWKPGDPITLPLDGILPGIKGEEPHATVPPPHIALKQAAPTAQPIQVKAVQLDFESSSSDEYSSDVGSSEEDDED</sequence>
<reference evidence="7" key="1">
    <citation type="submission" date="2014-09" db="EMBL/GenBank/DDBJ databases">
        <authorList>
            <person name="Magalhaes I.L.F."/>
            <person name="Oliveira U."/>
            <person name="Santos F.R."/>
            <person name="Vidigal T.H.D.A."/>
            <person name="Brescovit A.D."/>
            <person name="Santos A.J."/>
        </authorList>
    </citation>
    <scope>NUCLEOTIDE SEQUENCE</scope>
    <source>
        <tissue evidence="7">Shoot tissue taken approximately 20 cm above the soil surface</tissue>
    </source>
</reference>
<dbReference type="EMBL" id="GBRH01222994">
    <property type="protein sequence ID" value="JAD74901.1"/>
    <property type="molecule type" value="Transcribed_RNA"/>
</dbReference>
<dbReference type="InterPro" id="IPR019258">
    <property type="entry name" value="Mediator_Med4"/>
</dbReference>
<protein>
    <submittedName>
        <fullName evidence="7">Uncharacterized protein</fullName>
    </submittedName>
</protein>
<evidence type="ECO:0000256" key="3">
    <source>
        <dbReference type="ARBA" id="ARBA00023015"/>
    </source>
</evidence>
<comment type="similarity">
    <text evidence="2">Belongs to the Mediator complex subunit 4 family.</text>
</comment>
<feature type="region of interest" description="Disordered" evidence="6">
    <location>
        <begin position="37"/>
        <end position="95"/>
    </location>
</feature>
<keyword evidence="5" id="KW-0539">Nucleus</keyword>
<dbReference type="GO" id="GO:0070847">
    <property type="term" value="C:core mediator complex"/>
    <property type="evidence" value="ECO:0007669"/>
    <property type="project" value="TreeGrafter"/>
</dbReference>
<evidence type="ECO:0000313" key="7">
    <source>
        <dbReference type="EMBL" id="JAD74901.1"/>
    </source>
</evidence>
<evidence type="ECO:0000256" key="4">
    <source>
        <dbReference type="ARBA" id="ARBA00023163"/>
    </source>
</evidence>